<dbReference type="AlphaFoldDB" id="L5LAV4"/>
<keyword evidence="2" id="KW-1185">Reference proteome</keyword>
<dbReference type="Proteomes" id="UP000010556">
    <property type="component" value="Unassembled WGS sequence"/>
</dbReference>
<sequence>MGALFPRTVRRQRKFAVRRPRPTLEDVSGLDWRGVLYTKQQEVEKPSGYRAGSRCSHPLTAPGASCRCEQGWHQQWVQAAAPVPSAGASRAIASSECERQLPAQIAPQEQGEVEKP</sequence>
<dbReference type="EMBL" id="KB113937">
    <property type="protein sequence ID" value="ELK23145.1"/>
    <property type="molecule type" value="Genomic_DNA"/>
</dbReference>
<accession>L5LAV4</accession>
<organism evidence="1 2">
    <name type="scientific">Myotis davidii</name>
    <name type="common">David's myotis</name>
    <dbReference type="NCBI Taxonomy" id="225400"/>
    <lineage>
        <taxon>Eukaryota</taxon>
        <taxon>Metazoa</taxon>
        <taxon>Chordata</taxon>
        <taxon>Craniata</taxon>
        <taxon>Vertebrata</taxon>
        <taxon>Euteleostomi</taxon>
        <taxon>Mammalia</taxon>
        <taxon>Eutheria</taxon>
        <taxon>Laurasiatheria</taxon>
        <taxon>Chiroptera</taxon>
        <taxon>Yangochiroptera</taxon>
        <taxon>Vespertilionidae</taxon>
        <taxon>Myotis</taxon>
    </lineage>
</organism>
<evidence type="ECO:0000313" key="2">
    <source>
        <dbReference type="Proteomes" id="UP000010556"/>
    </source>
</evidence>
<proteinExistence type="predicted"/>
<reference evidence="2" key="1">
    <citation type="journal article" date="2013" name="Science">
        <title>Comparative analysis of bat genomes provides insight into the evolution of flight and immunity.</title>
        <authorList>
            <person name="Zhang G."/>
            <person name="Cowled C."/>
            <person name="Shi Z."/>
            <person name="Huang Z."/>
            <person name="Bishop-Lilly K.A."/>
            <person name="Fang X."/>
            <person name="Wynne J.W."/>
            <person name="Xiong Z."/>
            <person name="Baker M.L."/>
            <person name="Zhao W."/>
            <person name="Tachedjian M."/>
            <person name="Zhu Y."/>
            <person name="Zhou P."/>
            <person name="Jiang X."/>
            <person name="Ng J."/>
            <person name="Yang L."/>
            <person name="Wu L."/>
            <person name="Xiao J."/>
            <person name="Feng Y."/>
            <person name="Chen Y."/>
            <person name="Sun X."/>
            <person name="Zhang Y."/>
            <person name="Marsh G.A."/>
            <person name="Crameri G."/>
            <person name="Broder C.C."/>
            <person name="Frey K.G."/>
            <person name="Wang L.F."/>
            <person name="Wang J."/>
        </authorList>
    </citation>
    <scope>NUCLEOTIDE SEQUENCE [LARGE SCALE GENOMIC DNA]</scope>
</reference>
<evidence type="ECO:0000313" key="1">
    <source>
        <dbReference type="EMBL" id="ELK23145.1"/>
    </source>
</evidence>
<name>L5LAV4_MYODS</name>
<gene>
    <name evidence="1" type="ORF">MDA_GLEAN10012865</name>
</gene>
<protein>
    <submittedName>
        <fullName evidence="1">Uncharacterized protein</fullName>
    </submittedName>
</protein>